<dbReference type="EMBL" id="JBHSJB010000011">
    <property type="protein sequence ID" value="MFC5054858.1"/>
    <property type="molecule type" value="Genomic_DNA"/>
</dbReference>
<keyword evidence="3" id="KW-1185">Reference proteome</keyword>
<accession>A0ABV9XZJ4</accession>
<keyword evidence="1" id="KW-0472">Membrane</keyword>
<feature type="transmembrane region" description="Helical" evidence="1">
    <location>
        <begin position="54"/>
        <end position="79"/>
    </location>
</feature>
<proteinExistence type="predicted"/>
<reference evidence="3" key="1">
    <citation type="journal article" date="2019" name="Int. J. Syst. Evol. Microbiol.">
        <title>The Global Catalogue of Microorganisms (GCM) 10K type strain sequencing project: providing services to taxonomists for standard genome sequencing and annotation.</title>
        <authorList>
            <consortium name="The Broad Institute Genomics Platform"/>
            <consortium name="The Broad Institute Genome Sequencing Center for Infectious Disease"/>
            <person name="Wu L."/>
            <person name="Ma J."/>
        </authorList>
    </citation>
    <scope>NUCLEOTIDE SEQUENCE [LARGE SCALE GENOMIC DNA]</scope>
    <source>
        <strain evidence="3">KCTC 12848</strain>
    </source>
</reference>
<evidence type="ECO:0000313" key="3">
    <source>
        <dbReference type="Proteomes" id="UP001595833"/>
    </source>
</evidence>
<dbReference type="Proteomes" id="UP001595833">
    <property type="component" value="Unassembled WGS sequence"/>
</dbReference>
<feature type="transmembrane region" description="Helical" evidence="1">
    <location>
        <begin position="28"/>
        <end position="47"/>
    </location>
</feature>
<keyword evidence="1" id="KW-0812">Transmembrane</keyword>
<sequence>MTPLAELPVFGGPVLLLDRALEHTGMPLWLRGAVELALVSVVAYLVLRLLAKRLLPWMAVALVRPALGLVGVARVVLLLPDLAVARCFRRAGRVPPELTHAYGSLVMALGDGAEEAVRRGVPLLSAGRRARGWVLTTVLVLAFLAWNNETCAPGAEPACATPVARWTDALTTWVDAQSAEE</sequence>
<keyword evidence="1" id="KW-1133">Transmembrane helix</keyword>
<organism evidence="2 3">
    <name type="scientific">Saccharothrix xinjiangensis</name>
    <dbReference type="NCBI Taxonomy" id="204798"/>
    <lineage>
        <taxon>Bacteria</taxon>
        <taxon>Bacillati</taxon>
        <taxon>Actinomycetota</taxon>
        <taxon>Actinomycetes</taxon>
        <taxon>Pseudonocardiales</taxon>
        <taxon>Pseudonocardiaceae</taxon>
        <taxon>Saccharothrix</taxon>
    </lineage>
</organism>
<evidence type="ECO:0000313" key="2">
    <source>
        <dbReference type="EMBL" id="MFC5054858.1"/>
    </source>
</evidence>
<evidence type="ECO:0000256" key="1">
    <source>
        <dbReference type="SAM" id="Phobius"/>
    </source>
</evidence>
<dbReference type="RefSeq" id="WP_344033833.1">
    <property type="nucleotide sequence ID" value="NZ_BAAAKE010000001.1"/>
</dbReference>
<protein>
    <submittedName>
        <fullName evidence="2">Uncharacterized protein</fullName>
    </submittedName>
</protein>
<name>A0ABV9XZJ4_9PSEU</name>
<gene>
    <name evidence="2" type="ORF">ACFPFM_13955</name>
</gene>
<comment type="caution">
    <text evidence="2">The sequence shown here is derived from an EMBL/GenBank/DDBJ whole genome shotgun (WGS) entry which is preliminary data.</text>
</comment>